<feature type="domain" description="HTH gntR-type" evidence="4">
    <location>
        <begin position="9"/>
        <end position="77"/>
    </location>
</feature>
<proteinExistence type="predicted"/>
<dbReference type="GO" id="GO:0003700">
    <property type="term" value="F:DNA-binding transcription factor activity"/>
    <property type="evidence" value="ECO:0007669"/>
    <property type="project" value="InterPro"/>
</dbReference>
<reference evidence="5 6" key="1">
    <citation type="submission" date="2018-08" db="EMBL/GenBank/DDBJ databases">
        <title>A genome reference for cultivated species of the human gut microbiota.</title>
        <authorList>
            <person name="Zou Y."/>
            <person name="Xue W."/>
            <person name="Luo G."/>
        </authorList>
    </citation>
    <scope>NUCLEOTIDE SEQUENCE [LARGE SCALE GENOMIC DNA]</scope>
    <source>
        <strain evidence="5 6">AF24-29</strain>
    </source>
</reference>
<keyword evidence="3" id="KW-0804">Transcription</keyword>
<dbReference type="SUPFAM" id="SSF46785">
    <property type="entry name" value="Winged helix' DNA-binding domain"/>
    <property type="match status" value="1"/>
</dbReference>
<evidence type="ECO:0000259" key="4">
    <source>
        <dbReference type="PROSITE" id="PS50949"/>
    </source>
</evidence>
<sequence length="241" mass="27712">MASSKQTRIPRYKQIENDLIDKINSGVYVTDDLLPTEAELSKEYGVSRVTVRQALGNLTAKGYIYRNQGSGSFVAKPNVIQRTPLIKSFSDDMRDMGKVPTSIVNTFSVTTAGKTVARILGIRPEDRIYYIERTRMADDVPIMFERTYMAVDLHPDMSIKILESSKYDYAEKNGYDIDCDYQNISAIFPPEYIAEILRCDPKMPIIKIANTVYMKNGKIFDFDELYMHPELYQLNIVKRRE</sequence>
<dbReference type="PANTHER" id="PTHR44846:SF17">
    <property type="entry name" value="GNTR-FAMILY TRANSCRIPTIONAL REGULATOR"/>
    <property type="match status" value="1"/>
</dbReference>
<keyword evidence="2" id="KW-0238">DNA-binding</keyword>
<gene>
    <name evidence="5" type="ORF">DWY25_10465</name>
</gene>
<dbReference type="PROSITE" id="PS50949">
    <property type="entry name" value="HTH_GNTR"/>
    <property type="match status" value="1"/>
</dbReference>
<name>A0A412FZ26_9FIRM</name>
<dbReference type="Gene3D" id="3.40.1410.10">
    <property type="entry name" value="Chorismate lyase-like"/>
    <property type="match status" value="1"/>
</dbReference>
<organism evidence="5 6">
    <name type="scientific">Holdemania filiformis</name>
    <dbReference type="NCBI Taxonomy" id="61171"/>
    <lineage>
        <taxon>Bacteria</taxon>
        <taxon>Bacillati</taxon>
        <taxon>Bacillota</taxon>
        <taxon>Erysipelotrichia</taxon>
        <taxon>Erysipelotrichales</taxon>
        <taxon>Erysipelotrichaceae</taxon>
        <taxon>Holdemania</taxon>
    </lineage>
</organism>
<evidence type="ECO:0000256" key="3">
    <source>
        <dbReference type="ARBA" id="ARBA00023163"/>
    </source>
</evidence>
<keyword evidence="1" id="KW-0805">Transcription regulation</keyword>
<dbReference type="SMART" id="SM00866">
    <property type="entry name" value="UTRA"/>
    <property type="match status" value="1"/>
</dbReference>
<dbReference type="InterPro" id="IPR000524">
    <property type="entry name" value="Tscrpt_reg_HTH_GntR"/>
</dbReference>
<dbReference type="InterPro" id="IPR011663">
    <property type="entry name" value="UTRA"/>
</dbReference>
<dbReference type="GeneID" id="83015820"/>
<dbReference type="CDD" id="cd07377">
    <property type="entry name" value="WHTH_GntR"/>
    <property type="match status" value="1"/>
</dbReference>
<evidence type="ECO:0000313" key="6">
    <source>
        <dbReference type="Proteomes" id="UP000284178"/>
    </source>
</evidence>
<dbReference type="InterPro" id="IPR028978">
    <property type="entry name" value="Chorismate_lyase_/UTRA_dom_sf"/>
</dbReference>
<dbReference type="RefSeq" id="WP_117895181.1">
    <property type="nucleotide sequence ID" value="NZ_CABJCV010000012.1"/>
</dbReference>
<dbReference type="Proteomes" id="UP000284178">
    <property type="component" value="Unassembled WGS sequence"/>
</dbReference>
<evidence type="ECO:0000256" key="2">
    <source>
        <dbReference type="ARBA" id="ARBA00023125"/>
    </source>
</evidence>
<comment type="caution">
    <text evidence="5">The sequence shown here is derived from an EMBL/GenBank/DDBJ whole genome shotgun (WGS) entry which is preliminary data.</text>
</comment>
<dbReference type="FunFam" id="1.10.10.10:FF:000079">
    <property type="entry name" value="GntR family transcriptional regulator"/>
    <property type="match status" value="1"/>
</dbReference>
<dbReference type="Pfam" id="PF00392">
    <property type="entry name" value="GntR"/>
    <property type="match status" value="1"/>
</dbReference>
<dbReference type="SMART" id="SM00345">
    <property type="entry name" value="HTH_GNTR"/>
    <property type="match status" value="1"/>
</dbReference>
<evidence type="ECO:0000313" key="5">
    <source>
        <dbReference type="EMBL" id="RGR73420.1"/>
    </source>
</evidence>
<dbReference type="InterPro" id="IPR036388">
    <property type="entry name" value="WH-like_DNA-bd_sf"/>
</dbReference>
<dbReference type="AlphaFoldDB" id="A0A412FZ26"/>
<dbReference type="SUPFAM" id="SSF64288">
    <property type="entry name" value="Chorismate lyase-like"/>
    <property type="match status" value="1"/>
</dbReference>
<dbReference type="GO" id="GO:0045892">
    <property type="term" value="P:negative regulation of DNA-templated transcription"/>
    <property type="evidence" value="ECO:0007669"/>
    <property type="project" value="TreeGrafter"/>
</dbReference>
<dbReference type="InterPro" id="IPR036390">
    <property type="entry name" value="WH_DNA-bd_sf"/>
</dbReference>
<accession>A0A412FZ26</accession>
<evidence type="ECO:0000256" key="1">
    <source>
        <dbReference type="ARBA" id="ARBA00023015"/>
    </source>
</evidence>
<dbReference type="Pfam" id="PF07702">
    <property type="entry name" value="UTRA"/>
    <property type="match status" value="1"/>
</dbReference>
<dbReference type="InterPro" id="IPR050679">
    <property type="entry name" value="Bact_HTH_transcr_reg"/>
</dbReference>
<protein>
    <submittedName>
        <fullName evidence="5">GntR family transcriptional regulator</fullName>
    </submittedName>
</protein>
<dbReference type="Gene3D" id="1.10.10.10">
    <property type="entry name" value="Winged helix-like DNA-binding domain superfamily/Winged helix DNA-binding domain"/>
    <property type="match status" value="1"/>
</dbReference>
<dbReference type="EMBL" id="QRUP01000012">
    <property type="protein sequence ID" value="RGR73420.1"/>
    <property type="molecule type" value="Genomic_DNA"/>
</dbReference>
<dbReference type="PRINTS" id="PR00035">
    <property type="entry name" value="HTHGNTR"/>
</dbReference>
<dbReference type="GO" id="GO:0003677">
    <property type="term" value="F:DNA binding"/>
    <property type="evidence" value="ECO:0007669"/>
    <property type="project" value="UniProtKB-KW"/>
</dbReference>
<dbReference type="PANTHER" id="PTHR44846">
    <property type="entry name" value="MANNOSYL-D-GLYCERATE TRANSPORT/METABOLISM SYSTEM REPRESSOR MNGR-RELATED"/>
    <property type="match status" value="1"/>
</dbReference>
<keyword evidence="6" id="KW-1185">Reference proteome</keyword>